<dbReference type="PANTHER" id="PTHR47165">
    <property type="entry name" value="OS03G0429900 PROTEIN"/>
    <property type="match status" value="1"/>
</dbReference>
<dbReference type="InterPro" id="IPR003871">
    <property type="entry name" value="RFA1B/D_OB_1st"/>
</dbReference>
<dbReference type="InterPro" id="IPR012340">
    <property type="entry name" value="NA-bd_OB-fold"/>
</dbReference>
<dbReference type="AlphaFoldDB" id="A0A166AP56"/>
<organism evidence="2 3">
    <name type="scientific">Daucus carota subsp. sativus</name>
    <name type="common">Carrot</name>
    <dbReference type="NCBI Taxonomy" id="79200"/>
    <lineage>
        <taxon>Eukaryota</taxon>
        <taxon>Viridiplantae</taxon>
        <taxon>Streptophyta</taxon>
        <taxon>Embryophyta</taxon>
        <taxon>Tracheophyta</taxon>
        <taxon>Spermatophyta</taxon>
        <taxon>Magnoliopsida</taxon>
        <taxon>eudicotyledons</taxon>
        <taxon>Gunneridae</taxon>
        <taxon>Pentapetalae</taxon>
        <taxon>asterids</taxon>
        <taxon>campanulids</taxon>
        <taxon>Apiales</taxon>
        <taxon>Apiaceae</taxon>
        <taxon>Apioideae</taxon>
        <taxon>Scandiceae</taxon>
        <taxon>Daucinae</taxon>
        <taxon>Daucus</taxon>
        <taxon>Daucus sect. Daucus</taxon>
    </lineage>
</organism>
<name>A0A166AP56_DAUCS</name>
<dbReference type="Gramene" id="KZN01582">
    <property type="protein sequence ID" value="KZN01582"/>
    <property type="gene ID" value="DCAR_010336"/>
</dbReference>
<reference evidence="2" key="1">
    <citation type="journal article" date="2016" name="Nat. Genet.">
        <title>A high-quality carrot genome assembly provides new insights into carotenoid accumulation and asterid genome evolution.</title>
        <authorList>
            <person name="Iorizzo M."/>
            <person name="Ellison S."/>
            <person name="Senalik D."/>
            <person name="Zeng P."/>
            <person name="Satapoomin P."/>
            <person name="Huang J."/>
            <person name="Bowman M."/>
            <person name="Iovene M."/>
            <person name="Sanseverino W."/>
            <person name="Cavagnaro P."/>
            <person name="Yildiz M."/>
            <person name="Macko-Podgorni A."/>
            <person name="Moranska E."/>
            <person name="Grzebelus E."/>
            <person name="Grzebelus D."/>
            <person name="Ashrafi H."/>
            <person name="Zheng Z."/>
            <person name="Cheng S."/>
            <person name="Spooner D."/>
            <person name="Van Deynze A."/>
            <person name="Simon P."/>
        </authorList>
    </citation>
    <scope>NUCLEOTIDE SEQUENCE</scope>
    <source>
        <tissue evidence="2">Leaf</tissue>
    </source>
</reference>
<dbReference type="Pfam" id="PF02721">
    <property type="entry name" value="DUF223"/>
    <property type="match status" value="1"/>
</dbReference>
<dbReference type="SUPFAM" id="SSF50249">
    <property type="entry name" value="Nucleic acid-binding proteins"/>
    <property type="match status" value="2"/>
</dbReference>
<gene>
    <name evidence="2" type="ORF">DCAR_0311767</name>
</gene>
<evidence type="ECO:0000259" key="1">
    <source>
        <dbReference type="Pfam" id="PF02721"/>
    </source>
</evidence>
<feature type="domain" description="Replication protein A 70 kDa DNA-binding subunit B/D first OB fold" evidence="1">
    <location>
        <begin position="4"/>
        <end position="105"/>
    </location>
</feature>
<protein>
    <recommendedName>
        <fullName evidence="1">Replication protein A 70 kDa DNA-binding subunit B/D first OB fold domain-containing protein</fullName>
    </recommendedName>
</protein>
<dbReference type="OrthoDB" id="1436211at2759"/>
<reference evidence="2" key="2">
    <citation type="submission" date="2022-03" db="EMBL/GenBank/DDBJ databases">
        <title>Draft title - Genomic analysis of global carrot germplasm unveils the trajectory of domestication and the origin of high carotenoid orange carrot.</title>
        <authorList>
            <person name="Iorizzo M."/>
            <person name="Ellison S."/>
            <person name="Senalik D."/>
            <person name="Macko-Podgorni A."/>
            <person name="Grzebelus D."/>
            <person name="Bostan H."/>
            <person name="Rolling W."/>
            <person name="Curaba J."/>
            <person name="Simon P."/>
        </authorList>
    </citation>
    <scope>NUCLEOTIDE SEQUENCE</scope>
    <source>
        <tissue evidence="2">Leaf</tissue>
    </source>
</reference>
<dbReference type="PANTHER" id="PTHR47165:SF4">
    <property type="entry name" value="OS03G0429900 PROTEIN"/>
    <property type="match status" value="1"/>
</dbReference>
<keyword evidence="3" id="KW-1185">Reference proteome</keyword>
<dbReference type="CDD" id="cd04480">
    <property type="entry name" value="RPA1_DBD_A_like"/>
    <property type="match status" value="1"/>
</dbReference>
<dbReference type="EMBL" id="CP093345">
    <property type="protein sequence ID" value="WOG92498.1"/>
    <property type="molecule type" value="Genomic_DNA"/>
</dbReference>
<proteinExistence type="predicted"/>
<evidence type="ECO:0000313" key="2">
    <source>
        <dbReference type="EMBL" id="WOG92498.1"/>
    </source>
</evidence>
<accession>A0A166AP56</accession>
<sequence length="257" mass="29800">MVPHHHVSAINQSRDDWMLKVRVTRKWPSLSTAGVPMRYNLIILDCQHNHIQAVVSPELWQRYAAIIEEGGLYHICSFRVVPAMGFFRPVDFPLVVLFNTLTVVNLVHEDEDEDDNVILMHKFKFTAFENLYERASNYNADHKSLYSTDVVGVLENLQPIQTVETRSGVKRIIRFTISDGRHIVDVCLWDPVNIDYEQLYEDDLDVPIIVILASARLQLRHGLVTISNLDSTKLYINLGHQDVFQMRQRIINNPFFM</sequence>
<evidence type="ECO:0000313" key="3">
    <source>
        <dbReference type="Proteomes" id="UP000077755"/>
    </source>
</evidence>
<dbReference type="Proteomes" id="UP000077755">
    <property type="component" value="Chromosome 3"/>
</dbReference>
<dbReference type="Gene3D" id="2.40.50.140">
    <property type="entry name" value="Nucleic acid-binding proteins"/>
    <property type="match status" value="2"/>
</dbReference>